<organism evidence="2 3">
    <name type="scientific">Goodea atripinnis</name>
    <dbReference type="NCBI Taxonomy" id="208336"/>
    <lineage>
        <taxon>Eukaryota</taxon>
        <taxon>Metazoa</taxon>
        <taxon>Chordata</taxon>
        <taxon>Craniata</taxon>
        <taxon>Vertebrata</taxon>
        <taxon>Euteleostomi</taxon>
        <taxon>Actinopterygii</taxon>
        <taxon>Neopterygii</taxon>
        <taxon>Teleostei</taxon>
        <taxon>Neoteleostei</taxon>
        <taxon>Acanthomorphata</taxon>
        <taxon>Ovalentaria</taxon>
        <taxon>Atherinomorphae</taxon>
        <taxon>Cyprinodontiformes</taxon>
        <taxon>Goodeidae</taxon>
        <taxon>Goodea</taxon>
    </lineage>
</organism>
<feature type="compositionally biased region" description="Low complexity" evidence="1">
    <location>
        <begin position="47"/>
        <end position="57"/>
    </location>
</feature>
<reference evidence="2 3" key="1">
    <citation type="submission" date="2021-06" db="EMBL/GenBank/DDBJ databases">
        <authorList>
            <person name="Palmer J.M."/>
        </authorList>
    </citation>
    <scope>NUCLEOTIDE SEQUENCE [LARGE SCALE GENOMIC DNA]</scope>
    <source>
        <strain evidence="2 3">GA_2019</strain>
        <tissue evidence="2">Muscle</tissue>
    </source>
</reference>
<feature type="non-terminal residue" evidence="2">
    <location>
        <position position="1"/>
    </location>
</feature>
<keyword evidence="3" id="KW-1185">Reference proteome</keyword>
<feature type="compositionally biased region" description="Low complexity" evidence="1">
    <location>
        <begin position="159"/>
        <end position="179"/>
    </location>
</feature>
<dbReference type="Proteomes" id="UP001476798">
    <property type="component" value="Unassembled WGS sequence"/>
</dbReference>
<protein>
    <recommendedName>
        <fullName evidence="4">FERM domain containing protein 7</fullName>
    </recommendedName>
</protein>
<evidence type="ECO:0000313" key="3">
    <source>
        <dbReference type="Proteomes" id="UP001476798"/>
    </source>
</evidence>
<feature type="compositionally biased region" description="Polar residues" evidence="1">
    <location>
        <begin position="58"/>
        <end position="85"/>
    </location>
</feature>
<dbReference type="PANTHER" id="PTHR16093">
    <property type="entry name" value="COILED-COIL DOMAIN-CONTAINING PROTEIN 120 FAMILY MEMBER"/>
    <property type="match status" value="1"/>
</dbReference>
<name>A0ABV0MY80_9TELE</name>
<evidence type="ECO:0000313" key="2">
    <source>
        <dbReference type="EMBL" id="MEQ2164032.1"/>
    </source>
</evidence>
<evidence type="ECO:0008006" key="4">
    <source>
        <dbReference type="Google" id="ProtNLM"/>
    </source>
</evidence>
<feature type="compositionally biased region" description="Polar residues" evidence="1">
    <location>
        <begin position="95"/>
        <end position="107"/>
    </location>
</feature>
<dbReference type="InterPro" id="IPR043447">
    <property type="entry name" value="CCDC120/INAVA"/>
</dbReference>
<feature type="compositionally biased region" description="Low complexity" evidence="1">
    <location>
        <begin position="1"/>
        <end position="12"/>
    </location>
</feature>
<accession>A0ABV0MY80</accession>
<dbReference type="EMBL" id="JAHRIO010020074">
    <property type="protein sequence ID" value="MEQ2164032.1"/>
    <property type="molecule type" value="Genomic_DNA"/>
</dbReference>
<comment type="caution">
    <text evidence="2">The sequence shown here is derived from an EMBL/GenBank/DDBJ whole genome shotgun (WGS) entry which is preliminary data.</text>
</comment>
<dbReference type="PANTHER" id="PTHR16093:SF6">
    <property type="entry name" value="INNATE IMMUNITY ACTIVATOR B"/>
    <property type="match status" value="1"/>
</dbReference>
<feature type="region of interest" description="Disordered" evidence="1">
    <location>
        <begin position="1"/>
        <end position="187"/>
    </location>
</feature>
<gene>
    <name evidence="2" type="ORF">GOODEAATRI_002346</name>
</gene>
<proteinExistence type="predicted"/>
<sequence>LGTSDSSLSDSVVQDEEVTSQFLQPSSGLLYPGETDPPQPLTMTTHSSIDGSYVSSSVAPQSPLSNPCQSPCPSFDSKLSFNSNPAYDPPPIQHSPWSESSLDQPYQKSKKSRSSSTMRVSNPESSFYKERGRTRGPRRRLTEYQITLPEAHSPTMGYSSHASSEDSSSEHSFSIHSNSPCQEFPSHSRRQYQTAFLLASPEGSYGPQGLPPTGFHRNPRSLMSPVLPRPYYNEEMVYPPDMDLARIHVPQQIPCTPNRYDCFYRDAAIPHQRAQRPLPPDIRLTPPPQLDKIHYLSNVHPRHIVNEHLKSWHRRSQFQPPRSRSLDRQGAVRLKNMSAQESACYQNHKYHDQVIQRGAVQRAAEEAPEHWLIDDGSHYMSQV</sequence>
<evidence type="ECO:0000256" key="1">
    <source>
        <dbReference type="SAM" id="MobiDB-lite"/>
    </source>
</evidence>